<proteinExistence type="inferred from homology"/>
<dbReference type="PANTHER" id="PTHR42737:SF7">
    <property type="entry name" value="THIOREDOXIN-DISULFIDE REDUCTASE"/>
    <property type="match status" value="1"/>
</dbReference>
<dbReference type="Pfam" id="PF07992">
    <property type="entry name" value="Pyr_redox_2"/>
    <property type="match status" value="1"/>
</dbReference>
<dbReference type="InterPro" id="IPR004099">
    <property type="entry name" value="Pyr_nucl-diS_OxRdtase_dimer"/>
</dbReference>
<dbReference type="InterPro" id="IPR023753">
    <property type="entry name" value="FAD/NAD-binding_dom"/>
</dbReference>
<dbReference type="PANTHER" id="PTHR42737">
    <property type="entry name" value="GLUTATHIONE REDUCTASE"/>
    <property type="match status" value="1"/>
</dbReference>
<keyword evidence="3 9" id="KW-0274">FAD</keyword>
<comment type="similarity">
    <text evidence="1 11">Belongs to the class-I pyridine nucleotide-disulfide oxidoreductase family.</text>
</comment>
<feature type="binding site" evidence="9">
    <location>
        <position position="284"/>
    </location>
    <ligand>
        <name>NAD(+)</name>
        <dbReference type="ChEBI" id="CHEBI:57540"/>
    </ligand>
</feature>
<dbReference type="Proteomes" id="UP000515146">
    <property type="component" value="Unplaced"/>
</dbReference>
<evidence type="ECO:0000313" key="15">
    <source>
        <dbReference type="RefSeq" id="XP_027200385.1"/>
    </source>
</evidence>
<evidence type="ECO:0000256" key="6">
    <source>
        <dbReference type="ARBA" id="ARBA00023157"/>
    </source>
</evidence>
<dbReference type="PRINTS" id="PR00368">
    <property type="entry name" value="FADPNR"/>
</dbReference>
<evidence type="ECO:0000313" key="14">
    <source>
        <dbReference type="Proteomes" id="UP000515146"/>
    </source>
</evidence>
<dbReference type="OMA" id="KYCVIST"/>
<feature type="disulfide bond" description="Redox-active" evidence="10">
    <location>
        <begin position="58"/>
        <end position="63"/>
    </location>
</feature>
<dbReference type="SUPFAM" id="SSF51905">
    <property type="entry name" value="FAD/NAD(P)-binding domain"/>
    <property type="match status" value="1"/>
</dbReference>
<feature type="binding site" evidence="9">
    <location>
        <position position="67"/>
    </location>
    <ligand>
        <name>FAD</name>
        <dbReference type="ChEBI" id="CHEBI:57692"/>
    </ligand>
</feature>
<protein>
    <submittedName>
        <fullName evidence="15">Thioredoxin reductase-like</fullName>
    </submittedName>
</protein>
<dbReference type="RefSeq" id="XP_027200385.1">
    <property type="nucleotide sequence ID" value="XM_027344584.1"/>
</dbReference>
<dbReference type="InterPro" id="IPR036188">
    <property type="entry name" value="FAD/NAD-bd_sf"/>
</dbReference>
<gene>
    <name evidence="15" type="primary">LOC113794467</name>
</gene>
<feature type="binding site" evidence="9">
    <location>
        <position position="327"/>
    </location>
    <ligand>
        <name>FAD</name>
        <dbReference type="ChEBI" id="CHEBI:57692"/>
    </ligand>
</feature>
<feature type="domain" description="Pyridine nucleotide-disulphide oxidoreductase dimerisation" evidence="12">
    <location>
        <begin position="363"/>
        <end position="474"/>
    </location>
</feature>
<keyword evidence="5 11" id="KW-0560">Oxidoreductase</keyword>
<keyword evidence="4" id="KW-0521">NADP</keyword>
<dbReference type="PIRSF" id="PIRSF000350">
    <property type="entry name" value="Mercury_reductase_MerA"/>
    <property type="match status" value="1"/>
</dbReference>
<keyword evidence="7 11" id="KW-0676">Redox-active center</keyword>
<evidence type="ECO:0000256" key="10">
    <source>
        <dbReference type="PIRSR" id="PIRSR000350-4"/>
    </source>
</evidence>
<evidence type="ECO:0000259" key="13">
    <source>
        <dbReference type="Pfam" id="PF07992"/>
    </source>
</evidence>
<dbReference type="Pfam" id="PF02852">
    <property type="entry name" value="Pyr_redox_dim"/>
    <property type="match status" value="1"/>
</dbReference>
<dbReference type="OrthoDB" id="5956163at2759"/>
<evidence type="ECO:0000256" key="8">
    <source>
        <dbReference type="PIRSR" id="PIRSR000350-2"/>
    </source>
</evidence>
<keyword evidence="9" id="KW-0547">Nucleotide-binding</keyword>
<dbReference type="InterPro" id="IPR016156">
    <property type="entry name" value="FAD/NAD-linked_Rdtase_dimer_sf"/>
</dbReference>
<dbReference type="GO" id="GO:0005829">
    <property type="term" value="C:cytosol"/>
    <property type="evidence" value="ECO:0007669"/>
    <property type="project" value="TreeGrafter"/>
</dbReference>
<keyword evidence="14" id="KW-1185">Reference proteome</keyword>
<dbReference type="InterPro" id="IPR012999">
    <property type="entry name" value="Pyr_OxRdtase_I_AS"/>
</dbReference>
<evidence type="ECO:0000256" key="11">
    <source>
        <dbReference type="RuleBase" id="RU003691"/>
    </source>
</evidence>
<feature type="domain" description="FAD/NAD(P)-binding" evidence="13">
    <location>
        <begin position="12"/>
        <end position="343"/>
    </location>
</feature>
<dbReference type="InterPro" id="IPR001100">
    <property type="entry name" value="Pyr_nuc-diS_OxRdtase"/>
</dbReference>
<feature type="binding site" evidence="9">
    <location>
        <begin position="197"/>
        <end position="204"/>
    </location>
    <ligand>
        <name>NAD(+)</name>
        <dbReference type="ChEBI" id="CHEBI:57540"/>
    </ligand>
</feature>
<dbReference type="SUPFAM" id="SSF55424">
    <property type="entry name" value="FAD/NAD-linked reductases, dimerisation (C-terminal) domain"/>
    <property type="match status" value="1"/>
</dbReference>
<dbReference type="GO" id="GO:0004362">
    <property type="term" value="F:glutathione-disulfide reductase (NADPH) activity"/>
    <property type="evidence" value="ECO:0007669"/>
    <property type="project" value="TreeGrafter"/>
</dbReference>
<evidence type="ECO:0000259" key="12">
    <source>
        <dbReference type="Pfam" id="PF02852"/>
    </source>
</evidence>
<dbReference type="InParanoid" id="A0A6P6Y532"/>
<keyword evidence="2 11" id="KW-0285">Flavoprotein</keyword>
<evidence type="ECO:0000256" key="2">
    <source>
        <dbReference type="ARBA" id="ARBA00022630"/>
    </source>
</evidence>
<dbReference type="GO" id="GO:0045454">
    <property type="term" value="P:cell redox homeostasis"/>
    <property type="evidence" value="ECO:0007669"/>
    <property type="project" value="InterPro"/>
</dbReference>
<reference evidence="15" key="1">
    <citation type="submission" date="2025-08" db="UniProtKB">
        <authorList>
            <consortium name="RefSeq"/>
        </authorList>
    </citation>
    <scope>IDENTIFICATION</scope>
    <source>
        <strain evidence="15">Airmid</strain>
    </source>
</reference>
<comment type="cofactor">
    <cofactor evidence="9">
        <name>FAD</name>
        <dbReference type="ChEBI" id="CHEBI:57692"/>
    </cofactor>
    <text evidence="9">Binds 1 FAD per subunit.</text>
</comment>
<dbReference type="PRINTS" id="PR00411">
    <property type="entry name" value="PNDRDTASEI"/>
</dbReference>
<feature type="active site" description="Proton acceptor" evidence="8">
    <location>
        <position position="465"/>
    </location>
</feature>
<dbReference type="GO" id="GO:0004791">
    <property type="term" value="F:thioredoxin-disulfide reductase (NADPH) activity"/>
    <property type="evidence" value="ECO:0007669"/>
    <property type="project" value="InterPro"/>
</dbReference>
<dbReference type="NCBIfam" id="TIGR01438">
    <property type="entry name" value="TGR"/>
    <property type="match status" value="1"/>
</dbReference>
<dbReference type="Gene3D" id="3.50.50.60">
    <property type="entry name" value="FAD/NAD(P)-binding domain"/>
    <property type="match status" value="1"/>
</dbReference>
<dbReference type="InterPro" id="IPR006338">
    <property type="entry name" value="Thioredoxin/glutathione_Rdtase"/>
</dbReference>
<evidence type="ECO:0000256" key="9">
    <source>
        <dbReference type="PIRSR" id="PIRSR000350-3"/>
    </source>
</evidence>
<evidence type="ECO:0000256" key="5">
    <source>
        <dbReference type="ARBA" id="ARBA00023002"/>
    </source>
</evidence>
<dbReference type="InterPro" id="IPR046952">
    <property type="entry name" value="GSHR/TRXR-like"/>
</dbReference>
<dbReference type="GO" id="GO:0050660">
    <property type="term" value="F:flavin adenine dinucleotide binding"/>
    <property type="evidence" value="ECO:0007669"/>
    <property type="project" value="InterPro"/>
</dbReference>
<accession>A0A6P6Y532</accession>
<dbReference type="GO" id="GO:0006749">
    <property type="term" value="P:glutathione metabolic process"/>
    <property type="evidence" value="ECO:0007669"/>
    <property type="project" value="TreeGrafter"/>
</dbReference>
<evidence type="ECO:0000256" key="7">
    <source>
        <dbReference type="ARBA" id="ARBA00023284"/>
    </source>
</evidence>
<dbReference type="PROSITE" id="PS00076">
    <property type="entry name" value="PYRIDINE_REDOX_1"/>
    <property type="match status" value="1"/>
</dbReference>
<evidence type="ECO:0000256" key="3">
    <source>
        <dbReference type="ARBA" id="ARBA00022827"/>
    </source>
</evidence>
<name>A0A6P6Y532_DERPT</name>
<evidence type="ECO:0000256" key="4">
    <source>
        <dbReference type="ARBA" id="ARBA00022857"/>
    </source>
</evidence>
<dbReference type="AlphaFoldDB" id="A0A6P6Y532"/>
<dbReference type="GO" id="GO:0005739">
    <property type="term" value="C:mitochondrion"/>
    <property type="evidence" value="ECO:0007669"/>
    <property type="project" value="TreeGrafter"/>
</dbReference>
<dbReference type="KEGG" id="dpte:113794467"/>
<keyword evidence="6" id="KW-1015">Disulfide bond</keyword>
<organism evidence="14 15">
    <name type="scientific">Dermatophagoides pteronyssinus</name>
    <name type="common">European house dust mite</name>
    <dbReference type="NCBI Taxonomy" id="6956"/>
    <lineage>
        <taxon>Eukaryota</taxon>
        <taxon>Metazoa</taxon>
        <taxon>Ecdysozoa</taxon>
        <taxon>Arthropoda</taxon>
        <taxon>Chelicerata</taxon>
        <taxon>Arachnida</taxon>
        <taxon>Acari</taxon>
        <taxon>Acariformes</taxon>
        <taxon>Sarcoptiformes</taxon>
        <taxon>Astigmata</taxon>
        <taxon>Psoroptidia</taxon>
        <taxon>Analgoidea</taxon>
        <taxon>Pyroglyphidae</taxon>
        <taxon>Dermatophagoidinae</taxon>
        <taxon>Dermatophagoides</taxon>
    </lineage>
</organism>
<dbReference type="FunFam" id="3.50.50.60:FF:000012">
    <property type="entry name" value="Thioredoxin reductase 1, cytoplasmic"/>
    <property type="match status" value="1"/>
</dbReference>
<keyword evidence="9" id="KW-0520">NAD</keyword>
<sequence>MLRGEKELRFDYDFAVIGGGSGGLAAAKRAASFGASTVCFDFVDPSPQGTKWGLGGTCVNVGCIPKKLFHFSARIALLNHKAARSSGWRLPEELEFEWPVLQKNVGTYIKRLNFLYRSGLAKSNVRYINAKASFVDAHTLEYAQDGKRNELTARFILIAVGGRPYIPPNVKGALQHAISSDDLFWLKQSPGKTLVVGASYIALECAGFLLEFGFDVTVCVRSIVLRGFDRQCSEKVQSIMQQLGCKFIHQNLPTEISKLPDGRLQVTFVDQTSATYDTVLYATGRVGQLESLGVKNAQIKVADAERGKIWVDNRDCTSAPSVFAIGDIAYQRPELTPTAIRAGELLADRLFGGKKELMNYETVPTVVFTPFEYGCCGLTEESAIAKYGKEEVEVYLSDCAPTANDADDDDFGTTNLSKLVVAKSSGKVLGFHCVGLNAGETLQGYALAVKMGATKEQFDATVCIHPTDAESFHTLHCTKSSGASWVASSGCGGGKCG</sequence>
<evidence type="ECO:0000256" key="1">
    <source>
        <dbReference type="ARBA" id="ARBA00007532"/>
    </source>
</evidence>
<dbReference type="GO" id="GO:0034599">
    <property type="term" value="P:cellular response to oxidative stress"/>
    <property type="evidence" value="ECO:0007669"/>
    <property type="project" value="TreeGrafter"/>
</dbReference>